<organism evidence="1 2">
    <name type="scientific">Ancylobacter rudongensis</name>
    <dbReference type="NCBI Taxonomy" id="177413"/>
    <lineage>
        <taxon>Bacteria</taxon>
        <taxon>Pseudomonadati</taxon>
        <taxon>Pseudomonadota</taxon>
        <taxon>Alphaproteobacteria</taxon>
        <taxon>Hyphomicrobiales</taxon>
        <taxon>Xanthobacteraceae</taxon>
        <taxon>Ancylobacter</taxon>
    </lineage>
</organism>
<evidence type="ECO:0000313" key="2">
    <source>
        <dbReference type="Proteomes" id="UP000198889"/>
    </source>
</evidence>
<reference evidence="2" key="1">
    <citation type="submission" date="2016-10" db="EMBL/GenBank/DDBJ databases">
        <authorList>
            <person name="Varghese N."/>
            <person name="Submissions S."/>
        </authorList>
    </citation>
    <scope>NUCLEOTIDE SEQUENCE [LARGE SCALE GENOMIC DNA]</scope>
    <source>
        <strain evidence="2">CGMCC 1.1761</strain>
    </source>
</reference>
<accession>A0A1G4UF96</accession>
<gene>
    <name evidence="1" type="ORF">SAMN05660859_3833</name>
</gene>
<name>A0A1G4UF96_9HYPH</name>
<dbReference type="RefSeq" id="WP_091442939.1">
    <property type="nucleotide sequence ID" value="NZ_FMTP01000007.1"/>
</dbReference>
<sequence>MRKPFLIALSAFVVLGVGGYFGLTAYVNHEARSQVEAALGTLRAGGVEASVGKVNYDLFAGRFELADLSLVGPVQGALKIGSLVADGVAQRGADRVFAQTVELGDVALSPPLLLGAPNISQYKAPRVAITALEFPTQASVDGSPPQIALDFLRKITAERIDIPASTGTGTAGTGDARVTSEETNGDIQLGQLANGRFATLTAEPSRFTIAGPSGSIGQGSIGRVDIKGFDVAGMMILLDSELREASDQFITIHDSVAMENYDVTLEGGVAQRIARLSMTDVAIRPSAIPVEELLAAREQLEKIAAAGAEAPPEETAALFRMAAVIYDEGVRIGGMAAEGVEGAAPGGFAFGLGSFTVGTIDGGRMENFALEKLTAKGPDGEAFQMGRFAMGGLKAGTLMALLADGAENPADIGRWPAPFFNTVESVEITNVVSPTEQGSPLNIDRFALTWTAEPDALPTRISATLRMSGPTAMINAGNSAFALVPGQVDRASIAMDFGAAWNEADDSVLVDPAYIEVSDAFSFNARLTLSAVDDSVFSTQPDEALAGAMEVNLGALDLTVTDAGLYDQKLEAAAKEQGLKPEDIRQLFAGFADLLLAQAVTDRPELGPAVEAFVRFVQKPMGTLALRITPRHEPLPVLLIVEALNSEDPLGLVDELNVETLPAR</sequence>
<evidence type="ECO:0000313" key="1">
    <source>
        <dbReference type="EMBL" id="SCW92312.1"/>
    </source>
</evidence>
<keyword evidence="2" id="KW-1185">Reference proteome</keyword>
<dbReference type="EMBL" id="FMTP01000007">
    <property type="protein sequence ID" value="SCW92312.1"/>
    <property type="molecule type" value="Genomic_DNA"/>
</dbReference>
<proteinExistence type="predicted"/>
<protein>
    <submittedName>
        <fullName evidence="1">Uncharacterized protein</fullName>
    </submittedName>
</protein>
<dbReference type="Proteomes" id="UP000198889">
    <property type="component" value="Unassembled WGS sequence"/>
</dbReference>
<dbReference type="AlphaFoldDB" id="A0A1G4UF96"/>